<feature type="domain" description="Merozoite surface protein C-terminal" evidence="3">
    <location>
        <begin position="152"/>
        <end position="274"/>
    </location>
</feature>
<evidence type="ECO:0000259" key="3">
    <source>
        <dbReference type="Pfam" id="PF12948"/>
    </source>
</evidence>
<feature type="region of interest" description="Disordered" evidence="1">
    <location>
        <begin position="126"/>
        <end position="145"/>
    </location>
</feature>
<keyword evidence="4" id="KW-0477">Merozoite</keyword>
<gene>
    <name evidence="4" type="primary">MSP7</name>
</gene>
<dbReference type="Pfam" id="PF12948">
    <property type="entry name" value="MSP7_C"/>
    <property type="match status" value="1"/>
</dbReference>
<feature type="chain" id="PRO_5013380976" evidence="2">
    <location>
        <begin position="22"/>
        <end position="282"/>
    </location>
</feature>
<name>A0A1L2DSU1_9APIC</name>
<dbReference type="InterPro" id="IPR024781">
    <property type="entry name" value="MSP_C"/>
</dbReference>
<reference evidence="4" key="1">
    <citation type="submission" date="2015-12" db="EMBL/GenBank/DDBJ databases">
        <title>Evolution of the merozoite surface protein 7 (MSP7) multi-gene family in Plasmodium spp.: a comparative study with emphasis on species closely related to Plasmodium vivax.</title>
        <authorList>
            <person name="Castillo A.I."/>
            <person name="Pacheco M.A."/>
            <person name="Escalante A.A."/>
        </authorList>
    </citation>
    <scope>NUCLEOTIDE SEQUENCE</scope>
    <source>
        <strain evidence="4">Gombak</strain>
    </source>
</reference>
<proteinExistence type="predicted"/>
<dbReference type="VEuPathDB" id="PlasmoDB:PCYB_122850"/>
<dbReference type="VEuPathDB" id="PlasmoDB:PcyM_1223200"/>
<feature type="signal peptide" evidence="2">
    <location>
        <begin position="1"/>
        <end position="21"/>
    </location>
</feature>
<dbReference type="EMBL" id="KU307297">
    <property type="protein sequence ID" value="AND94805.1"/>
    <property type="molecule type" value="Genomic_DNA"/>
</dbReference>
<organism evidence="4">
    <name type="scientific">Plasmodium cynomolgi</name>
    <dbReference type="NCBI Taxonomy" id="5827"/>
    <lineage>
        <taxon>Eukaryota</taxon>
        <taxon>Sar</taxon>
        <taxon>Alveolata</taxon>
        <taxon>Apicomplexa</taxon>
        <taxon>Aconoidasida</taxon>
        <taxon>Haemosporida</taxon>
        <taxon>Plasmodiidae</taxon>
        <taxon>Plasmodium</taxon>
        <taxon>Plasmodium (Plasmodium)</taxon>
    </lineage>
</organism>
<feature type="compositionally biased region" description="Basic and acidic residues" evidence="1">
    <location>
        <begin position="89"/>
        <end position="101"/>
    </location>
</feature>
<protein>
    <submittedName>
        <fullName evidence="4">Merozoite surface protein 7</fullName>
    </submittedName>
</protein>
<feature type="region of interest" description="Disordered" evidence="1">
    <location>
        <begin position="77"/>
        <end position="119"/>
    </location>
</feature>
<evidence type="ECO:0000256" key="2">
    <source>
        <dbReference type="SAM" id="SignalP"/>
    </source>
</evidence>
<dbReference type="AlphaFoldDB" id="A0A1L2DSU1"/>
<evidence type="ECO:0000313" key="4">
    <source>
        <dbReference type="EMBL" id="AND94805.1"/>
    </source>
</evidence>
<sequence>MKIGIVLVSCLLVLCAGPILGEENKRENLDKNNNDELKTLKCKLKNLGEQFKGDDALKKITEEQIATLKKKLEELKNKKSGQEAKLASRRGDTSPGDKDELGPNDEIAGQSINDSDNDEVIMVSRSDEGASGQRSEPAAEASPHSDNFAEQVNHVDLLFDELLTADNKKHMMDEGEHHSAYNNFRKQYDNFIINHTEYGISLKLLDAMLSNGKIGEERKNVLEETFKKAMYDQQYSDKFKSIIYGVYLYAKRNNFLDVDKVKGEEYDKLFDYVSNLINTLEL</sequence>
<keyword evidence="2" id="KW-0732">Signal</keyword>
<accession>A0A1L2DSU1</accession>
<evidence type="ECO:0000256" key="1">
    <source>
        <dbReference type="SAM" id="MobiDB-lite"/>
    </source>
</evidence>